<dbReference type="PANTHER" id="PTHR28181">
    <property type="entry name" value="UPF0655 PROTEIN YCR015C"/>
    <property type="match status" value="1"/>
</dbReference>
<dbReference type="InterPro" id="IPR036412">
    <property type="entry name" value="HAD-like_sf"/>
</dbReference>
<dbReference type="InterPro" id="IPR050849">
    <property type="entry name" value="HAD-like_hydrolase_phosphatase"/>
</dbReference>
<organism evidence="2 3">
    <name type="scientific">Alteribacter lacisalsi</name>
    <dbReference type="NCBI Taxonomy" id="2045244"/>
    <lineage>
        <taxon>Bacteria</taxon>
        <taxon>Bacillati</taxon>
        <taxon>Bacillota</taxon>
        <taxon>Bacilli</taxon>
        <taxon>Bacillales</taxon>
        <taxon>Bacillaceae</taxon>
        <taxon>Alteribacter</taxon>
    </lineage>
</organism>
<dbReference type="OrthoDB" id="9804940at2"/>
<evidence type="ECO:0000256" key="1">
    <source>
        <dbReference type="ARBA" id="ARBA00022801"/>
    </source>
</evidence>
<dbReference type="SUPFAM" id="SSF56784">
    <property type="entry name" value="HAD-like"/>
    <property type="match status" value="1"/>
</dbReference>
<comment type="caution">
    <text evidence="2">The sequence shown here is derived from an EMBL/GenBank/DDBJ whole genome shotgun (WGS) entry which is preliminary data.</text>
</comment>
<keyword evidence="1" id="KW-0378">Hydrolase</keyword>
<dbReference type="EMBL" id="PDOF01000001">
    <property type="protein sequence ID" value="PYZ98252.1"/>
    <property type="molecule type" value="Genomic_DNA"/>
</dbReference>
<dbReference type="Pfam" id="PF12710">
    <property type="entry name" value="HAD"/>
    <property type="match status" value="1"/>
</dbReference>
<reference evidence="2 3" key="1">
    <citation type="submission" date="2017-10" db="EMBL/GenBank/DDBJ databases">
        <title>Bacillus sp. nov., a halophilic bacterium isolated from a Yangshapao Lake.</title>
        <authorList>
            <person name="Wang H."/>
        </authorList>
    </citation>
    <scope>NUCLEOTIDE SEQUENCE [LARGE SCALE GENOMIC DNA]</scope>
    <source>
        <strain evidence="2 3">YSP-3</strain>
    </source>
</reference>
<sequence>MVKWAFVSDFDGTISLQDFYWMVIENYYPEGEKRFREWKSGEIKDIEFLSDVFSSINQDEETIINSIHRMAIDQDVPEFIKEIQNNGGDFYILSAGSDYYIQHILEKHGVRNVKVYANRGYYKNRNVHMITDESDWHYHERYGIDKSRVVKHLKQEYDRVYFAGDSEPDSHPAAYADVTFAKDALQTILSDKGLDYVPVNSFAQIRNYLINEGSI</sequence>
<dbReference type="GO" id="GO:0016791">
    <property type="term" value="F:phosphatase activity"/>
    <property type="evidence" value="ECO:0007669"/>
    <property type="project" value="InterPro"/>
</dbReference>
<dbReference type="InterPro" id="IPR023214">
    <property type="entry name" value="HAD_sf"/>
</dbReference>
<keyword evidence="3" id="KW-1185">Reference proteome</keyword>
<dbReference type="InterPro" id="IPR006384">
    <property type="entry name" value="HAD_hydro_PyrdxlP_Pase-like"/>
</dbReference>
<evidence type="ECO:0000313" key="2">
    <source>
        <dbReference type="EMBL" id="PYZ98252.1"/>
    </source>
</evidence>
<evidence type="ECO:0000313" key="3">
    <source>
        <dbReference type="Proteomes" id="UP000248066"/>
    </source>
</evidence>
<dbReference type="PANTHER" id="PTHR28181:SF2">
    <property type="entry name" value="PHOSPHORIC MONOESTER HYDROLASE"/>
    <property type="match status" value="1"/>
</dbReference>
<dbReference type="Proteomes" id="UP000248066">
    <property type="component" value="Unassembled WGS sequence"/>
</dbReference>
<dbReference type="Gene3D" id="3.90.1470.20">
    <property type="match status" value="1"/>
</dbReference>
<gene>
    <name evidence="2" type="ORF">CR205_06555</name>
</gene>
<proteinExistence type="predicted"/>
<name>A0A2W0HMF7_9BACI</name>
<dbReference type="RefSeq" id="WP_110518124.1">
    <property type="nucleotide sequence ID" value="NZ_PDOF01000001.1"/>
</dbReference>
<protein>
    <submittedName>
        <fullName evidence="2">2,3-diketo-5-methylthio-1-phosphopentane phosphatase</fullName>
    </submittedName>
</protein>
<dbReference type="AlphaFoldDB" id="A0A2W0HMF7"/>
<dbReference type="NCBIfam" id="TIGR01489">
    <property type="entry name" value="DKMTPPase-SF"/>
    <property type="match status" value="1"/>
</dbReference>
<dbReference type="Gene3D" id="3.40.50.1000">
    <property type="entry name" value="HAD superfamily/HAD-like"/>
    <property type="match status" value="1"/>
</dbReference>
<accession>A0A2W0HMF7</accession>
<dbReference type="NCBIfam" id="TIGR01488">
    <property type="entry name" value="HAD-SF-IB"/>
    <property type="match status" value="1"/>
</dbReference>